<dbReference type="AlphaFoldDB" id="A0AAV6XYU8"/>
<reference evidence="1" key="1">
    <citation type="submission" date="2019-10" db="EMBL/GenBank/DDBJ databases">
        <authorList>
            <person name="Zhang R."/>
            <person name="Pan Y."/>
            <person name="Wang J."/>
            <person name="Ma R."/>
            <person name="Yu S."/>
        </authorList>
    </citation>
    <scope>NUCLEOTIDE SEQUENCE</scope>
    <source>
        <strain evidence="1">LA-IB0</strain>
        <tissue evidence="1">Leaf</tissue>
    </source>
</reference>
<evidence type="ECO:0000313" key="1">
    <source>
        <dbReference type="EMBL" id="KAG8387433.1"/>
    </source>
</evidence>
<protein>
    <recommendedName>
        <fullName evidence="3">Serine-threonine/tyrosine-protein kinase catalytic domain-containing protein</fullName>
    </recommendedName>
</protein>
<evidence type="ECO:0000313" key="2">
    <source>
        <dbReference type="Proteomes" id="UP000826271"/>
    </source>
</evidence>
<dbReference type="EMBL" id="WHWC01000002">
    <property type="protein sequence ID" value="KAG8387433.1"/>
    <property type="molecule type" value="Genomic_DNA"/>
</dbReference>
<dbReference type="Proteomes" id="UP000826271">
    <property type="component" value="Unassembled WGS sequence"/>
</dbReference>
<keyword evidence="2" id="KW-1185">Reference proteome</keyword>
<accession>A0AAV6XYU8</accession>
<comment type="caution">
    <text evidence="1">The sequence shown here is derived from an EMBL/GenBank/DDBJ whole genome shotgun (WGS) entry which is preliminary data.</text>
</comment>
<proteinExistence type="predicted"/>
<gene>
    <name evidence="1" type="ORF">BUALT_Bualt02G0020900</name>
</gene>
<sequence>MHHPNLVNLMMTRGSCFIYEFMPMDSPENHICGKVKLKYKGNSDEDGFGTVSSDSYYNALSVEGIRMTQLRSSVSAKEAVTSPNGIARTTSYFKTVIVLESSSLSFLGILNRLR</sequence>
<evidence type="ECO:0008006" key="3">
    <source>
        <dbReference type="Google" id="ProtNLM"/>
    </source>
</evidence>
<name>A0AAV6XYU8_9LAMI</name>
<organism evidence="1 2">
    <name type="scientific">Buddleja alternifolia</name>
    <dbReference type="NCBI Taxonomy" id="168488"/>
    <lineage>
        <taxon>Eukaryota</taxon>
        <taxon>Viridiplantae</taxon>
        <taxon>Streptophyta</taxon>
        <taxon>Embryophyta</taxon>
        <taxon>Tracheophyta</taxon>
        <taxon>Spermatophyta</taxon>
        <taxon>Magnoliopsida</taxon>
        <taxon>eudicotyledons</taxon>
        <taxon>Gunneridae</taxon>
        <taxon>Pentapetalae</taxon>
        <taxon>asterids</taxon>
        <taxon>lamiids</taxon>
        <taxon>Lamiales</taxon>
        <taxon>Scrophulariaceae</taxon>
        <taxon>Buddlejeae</taxon>
        <taxon>Buddleja</taxon>
    </lineage>
</organism>